<evidence type="ECO:0000313" key="3">
    <source>
        <dbReference type="Proteomes" id="UP000309340"/>
    </source>
</evidence>
<comment type="caution">
    <text evidence="2">The sequence shown here is derived from an EMBL/GenBank/DDBJ whole genome shotgun (WGS) entry which is preliminary data.</text>
</comment>
<dbReference type="Proteomes" id="UP000309340">
    <property type="component" value="Unassembled WGS sequence"/>
</dbReference>
<name>A0A4U0WZ33_9PEZI</name>
<reference evidence="2 3" key="1">
    <citation type="submission" date="2017-03" db="EMBL/GenBank/DDBJ databases">
        <title>Genomes of endolithic fungi from Antarctica.</title>
        <authorList>
            <person name="Coleine C."/>
            <person name="Masonjones S."/>
            <person name="Stajich J.E."/>
        </authorList>
    </citation>
    <scope>NUCLEOTIDE SEQUENCE [LARGE SCALE GENOMIC DNA]</scope>
    <source>
        <strain evidence="2 3">CCFEE 5184</strain>
    </source>
</reference>
<proteinExistence type="predicted"/>
<gene>
    <name evidence="2" type="ORF">B0A55_08297</name>
</gene>
<accession>A0A4U0WZ33</accession>
<dbReference type="InterPro" id="IPR024311">
    <property type="entry name" value="Lipocalin-like"/>
</dbReference>
<dbReference type="OrthoDB" id="3904217at2759"/>
<feature type="domain" description="Lipocalin-like" evidence="1">
    <location>
        <begin position="16"/>
        <end position="176"/>
    </location>
</feature>
<dbReference type="Pfam" id="PF13924">
    <property type="entry name" value="Lipocalin_5"/>
    <property type="match status" value="1"/>
</dbReference>
<sequence>MPPENVWPQYRDRLAGVWKTISFELYTTGPDPKLIAKPHGDTPLGRVQISPHAYLSAHMANPSRMQQPLPSGKTWQEGGDAEVAFVAKGVSMYCGYLELFEDGEKDGEGNGGLWWQTRVDVSTDPSRMGGLEVRGVELMEEEVEGGKKRFMVLRPRGDMVMEDGTRARGVLKWEKIE</sequence>
<organism evidence="2 3">
    <name type="scientific">Friedmanniomyces simplex</name>
    <dbReference type="NCBI Taxonomy" id="329884"/>
    <lineage>
        <taxon>Eukaryota</taxon>
        <taxon>Fungi</taxon>
        <taxon>Dikarya</taxon>
        <taxon>Ascomycota</taxon>
        <taxon>Pezizomycotina</taxon>
        <taxon>Dothideomycetes</taxon>
        <taxon>Dothideomycetidae</taxon>
        <taxon>Mycosphaerellales</taxon>
        <taxon>Teratosphaeriaceae</taxon>
        <taxon>Friedmanniomyces</taxon>
    </lineage>
</organism>
<protein>
    <recommendedName>
        <fullName evidence="1">Lipocalin-like domain-containing protein</fullName>
    </recommendedName>
</protein>
<evidence type="ECO:0000259" key="1">
    <source>
        <dbReference type="Pfam" id="PF13924"/>
    </source>
</evidence>
<dbReference type="AlphaFoldDB" id="A0A4U0WZ33"/>
<keyword evidence="3" id="KW-1185">Reference proteome</keyword>
<evidence type="ECO:0000313" key="2">
    <source>
        <dbReference type="EMBL" id="TKA68118.1"/>
    </source>
</evidence>
<dbReference type="EMBL" id="NAJQ01000530">
    <property type="protein sequence ID" value="TKA68118.1"/>
    <property type="molecule type" value="Genomic_DNA"/>
</dbReference>